<feature type="domain" description="tRNA/rRNA methyltransferase SpoU type" evidence="8">
    <location>
        <begin position="3"/>
        <end position="147"/>
    </location>
</feature>
<dbReference type="GO" id="GO:0005737">
    <property type="term" value="C:cytoplasm"/>
    <property type="evidence" value="ECO:0007669"/>
    <property type="project" value="UniProtKB-SubCell"/>
</dbReference>
<dbReference type="PANTHER" id="PTHR42971">
    <property type="entry name" value="TRNA (CYTIDINE(34)-2'-O)-METHYLTRANSFERASE"/>
    <property type="match status" value="1"/>
</dbReference>
<feature type="binding site" evidence="6 7">
    <location>
        <position position="125"/>
    </location>
    <ligand>
        <name>S-adenosyl-L-methionine</name>
        <dbReference type="ChEBI" id="CHEBI:59789"/>
    </ligand>
</feature>
<dbReference type="Pfam" id="PF00588">
    <property type="entry name" value="SpoU_methylase"/>
    <property type="match status" value="1"/>
</dbReference>
<keyword evidence="4 6" id="KW-0949">S-adenosyl-L-methionine</keyword>
<dbReference type="PANTHER" id="PTHR42971:SF1">
    <property type="entry name" value="TRNA (CYTIDINE(34)-2'-O)-METHYLTRANSFERASE"/>
    <property type="match status" value="1"/>
</dbReference>
<dbReference type="SUPFAM" id="SSF75217">
    <property type="entry name" value="alpha/beta knot"/>
    <property type="match status" value="1"/>
</dbReference>
<keyword evidence="10" id="KW-1185">Reference proteome</keyword>
<comment type="catalytic activity">
    <reaction evidence="6">
        <text>5-carboxymethylaminomethyluridine(34) in tRNA(Leu) + S-adenosyl-L-methionine = 5-carboxymethylaminomethyl-2'-O-methyluridine(34) in tRNA(Leu) + S-adenosyl-L-homocysteine + H(+)</text>
        <dbReference type="Rhea" id="RHEA:43088"/>
        <dbReference type="Rhea" id="RHEA-COMP:10333"/>
        <dbReference type="Rhea" id="RHEA-COMP:10334"/>
        <dbReference type="ChEBI" id="CHEBI:15378"/>
        <dbReference type="ChEBI" id="CHEBI:57856"/>
        <dbReference type="ChEBI" id="CHEBI:59789"/>
        <dbReference type="ChEBI" id="CHEBI:74508"/>
        <dbReference type="ChEBI" id="CHEBI:74511"/>
        <dbReference type="EC" id="2.1.1.207"/>
    </reaction>
</comment>
<proteinExistence type="inferred from homology"/>
<evidence type="ECO:0000256" key="7">
    <source>
        <dbReference type="PIRSR" id="PIRSR029256-1"/>
    </source>
</evidence>
<dbReference type="CDD" id="cd18094">
    <property type="entry name" value="SpoU-like_TrmL"/>
    <property type="match status" value="1"/>
</dbReference>
<comment type="similarity">
    <text evidence="6">Belongs to the class IV-like SAM-binding methyltransferase superfamily. RNA methyltransferase TrmH family. TrmL subfamily.</text>
</comment>
<dbReference type="NCBIfam" id="TIGR00185">
    <property type="entry name" value="tRNA_yibK_trmL"/>
    <property type="match status" value="1"/>
</dbReference>
<keyword evidence="1 6" id="KW-0963">Cytoplasm</keyword>
<keyword evidence="5 6" id="KW-0819">tRNA processing</keyword>
<evidence type="ECO:0000313" key="9">
    <source>
        <dbReference type="EMBL" id="MDQ0216328.1"/>
    </source>
</evidence>
<dbReference type="InterPro" id="IPR001537">
    <property type="entry name" value="SpoU_MeTrfase"/>
</dbReference>
<evidence type="ECO:0000256" key="2">
    <source>
        <dbReference type="ARBA" id="ARBA00022603"/>
    </source>
</evidence>
<reference evidence="9" key="1">
    <citation type="submission" date="2023-07" db="EMBL/GenBank/DDBJ databases">
        <title>Genomic Encyclopedia of Type Strains, Phase IV (KMG-IV): sequencing the most valuable type-strain genomes for metagenomic binning, comparative biology and taxonomic classification.</title>
        <authorList>
            <person name="Goeker M."/>
        </authorList>
    </citation>
    <scope>NUCLEOTIDE SEQUENCE</scope>
    <source>
        <strain evidence="9">DSM 23947</strain>
    </source>
</reference>
<feature type="binding site" evidence="6 7">
    <location>
        <position position="104"/>
    </location>
    <ligand>
        <name>S-adenosyl-L-methionine</name>
        <dbReference type="ChEBI" id="CHEBI:59789"/>
    </ligand>
</feature>
<keyword evidence="2 6" id="KW-0489">Methyltransferase</keyword>
<protein>
    <recommendedName>
        <fullName evidence="6">Putative tRNA (cytidine(34)-2'-O)-methyltransferase</fullName>
        <ecNumber evidence="6">2.1.1.207</ecNumber>
    </recommendedName>
    <alternativeName>
        <fullName evidence="6">tRNA (cytidine/uridine-2'-O-)-methyltransferase</fullName>
    </alternativeName>
</protein>
<evidence type="ECO:0000256" key="1">
    <source>
        <dbReference type="ARBA" id="ARBA00022490"/>
    </source>
</evidence>
<comment type="catalytic activity">
    <reaction evidence="6">
        <text>cytidine(34) in tRNA + S-adenosyl-L-methionine = 2'-O-methylcytidine(34) in tRNA + S-adenosyl-L-homocysteine + H(+)</text>
        <dbReference type="Rhea" id="RHEA:43084"/>
        <dbReference type="Rhea" id="RHEA-COMP:10331"/>
        <dbReference type="Rhea" id="RHEA-COMP:10332"/>
        <dbReference type="ChEBI" id="CHEBI:15378"/>
        <dbReference type="ChEBI" id="CHEBI:57856"/>
        <dbReference type="ChEBI" id="CHEBI:59789"/>
        <dbReference type="ChEBI" id="CHEBI:74495"/>
        <dbReference type="ChEBI" id="CHEBI:82748"/>
        <dbReference type="EC" id="2.1.1.207"/>
    </reaction>
</comment>
<dbReference type="AlphaFoldDB" id="A0AAJ1WK86"/>
<evidence type="ECO:0000256" key="6">
    <source>
        <dbReference type="HAMAP-Rule" id="MF_01885"/>
    </source>
</evidence>
<sequence>MSIHVVLYQPEIPANTGNIARTCAATDTTLHLIRPLGFSTDDKMLKRAGLDYWKFVNIIYYDSIEEFAEKNKDGEFYYITKFGKKHYSSFDFSNTEKQHYFIFGRETTGLPKDLLVKNKEHCLRIPMNEEDHVRALNLSNTAAILVYEALRQQQFPGLH</sequence>
<comment type="subcellular location">
    <subcellularLocation>
        <location evidence="6">Cytoplasm</location>
    </subcellularLocation>
</comment>
<dbReference type="GO" id="GO:0008757">
    <property type="term" value="F:S-adenosylmethionine-dependent methyltransferase activity"/>
    <property type="evidence" value="ECO:0007669"/>
    <property type="project" value="UniProtKB-UniRule"/>
</dbReference>
<dbReference type="Proteomes" id="UP001237207">
    <property type="component" value="Unassembled WGS sequence"/>
</dbReference>
<comment type="caution">
    <text evidence="9">The sequence shown here is derived from an EMBL/GenBank/DDBJ whole genome shotgun (WGS) entry which is preliminary data.</text>
</comment>
<accession>A0AAJ1WK86</accession>
<evidence type="ECO:0000256" key="5">
    <source>
        <dbReference type="ARBA" id="ARBA00022694"/>
    </source>
</evidence>
<dbReference type="HAMAP" id="MF_01885">
    <property type="entry name" value="tRNA_methyltr_TrmL"/>
    <property type="match status" value="1"/>
</dbReference>
<dbReference type="Gene3D" id="3.40.1280.10">
    <property type="match status" value="1"/>
</dbReference>
<dbReference type="EC" id="2.1.1.207" evidence="6"/>
<evidence type="ECO:0000256" key="4">
    <source>
        <dbReference type="ARBA" id="ARBA00022691"/>
    </source>
</evidence>
<comment type="function">
    <text evidence="6">Could methylate the ribose at the nucleotide 34 wobble position in tRNA.</text>
</comment>
<dbReference type="GO" id="GO:0008175">
    <property type="term" value="F:tRNA methyltransferase activity"/>
    <property type="evidence" value="ECO:0007669"/>
    <property type="project" value="UniProtKB-UniRule"/>
</dbReference>
<gene>
    <name evidence="9" type="ORF">J2S13_002769</name>
</gene>
<dbReference type="GO" id="GO:0003723">
    <property type="term" value="F:RNA binding"/>
    <property type="evidence" value="ECO:0007669"/>
    <property type="project" value="InterPro"/>
</dbReference>
<dbReference type="InterPro" id="IPR029026">
    <property type="entry name" value="tRNA_m1G_MTases_N"/>
</dbReference>
<dbReference type="InterPro" id="IPR016914">
    <property type="entry name" value="TrmL"/>
</dbReference>
<dbReference type="RefSeq" id="WP_307258336.1">
    <property type="nucleotide sequence ID" value="NZ_JAUSUC010000044.1"/>
</dbReference>
<evidence type="ECO:0000313" key="10">
    <source>
        <dbReference type="Proteomes" id="UP001237207"/>
    </source>
</evidence>
<keyword evidence="3 6" id="KW-0808">Transferase</keyword>
<dbReference type="GO" id="GO:0042802">
    <property type="term" value="F:identical protein binding"/>
    <property type="evidence" value="ECO:0007669"/>
    <property type="project" value="UniProtKB-ARBA"/>
</dbReference>
<dbReference type="InterPro" id="IPR029028">
    <property type="entry name" value="Alpha/beta_knot_MTases"/>
</dbReference>
<feature type="binding site" evidence="6 7">
    <location>
        <position position="79"/>
    </location>
    <ligand>
        <name>S-adenosyl-L-methionine</name>
        <dbReference type="ChEBI" id="CHEBI:59789"/>
    </ligand>
</feature>
<evidence type="ECO:0000256" key="3">
    <source>
        <dbReference type="ARBA" id="ARBA00022679"/>
    </source>
</evidence>
<dbReference type="GO" id="GO:0002130">
    <property type="term" value="P:wobble position ribose methylation"/>
    <property type="evidence" value="ECO:0007669"/>
    <property type="project" value="TreeGrafter"/>
</dbReference>
<dbReference type="FunFam" id="3.40.1280.10:FF:000002">
    <property type="entry name" value="Peptidylprolyl isomerase"/>
    <property type="match status" value="1"/>
</dbReference>
<dbReference type="PIRSF" id="PIRSF029256">
    <property type="entry name" value="SpoU_TrmH_prd"/>
    <property type="match status" value="1"/>
</dbReference>
<name>A0AAJ1WK86_9BACI</name>
<evidence type="ECO:0000259" key="8">
    <source>
        <dbReference type="Pfam" id="PF00588"/>
    </source>
</evidence>
<organism evidence="9 10">
    <name type="scientific">Oikeobacillus pervagus</name>
    <dbReference type="NCBI Taxonomy" id="1325931"/>
    <lineage>
        <taxon>Bacteria</taxon>
        <taxon>Bacillati</taxon>
        <taxon>Bacillota</taxon>
        <taxon>Bacilli</taxon>
        <taxon>Bacillales</taxon>
        <taxon>Bacillaceae</taxon>
        <taxon>Oikeobacillus</taxon>
    </lineage>
</organism>
<dbReference type="EMBL" id="JAUSUC010000044">
    <property type="protein sequence ID" value="MDQ0216328.1"/>
    <property type="molecule type" value="Genomic_DNA"/>
</dbReference>
<comment type="caution">
    <text evidence="6">Lacks conserved residue(s) required for the propagation of feature annotation.</text>
</comment>